<protein>
    <submittedName>
        <fullName evidence="2">Uncharacterized protein</fullName>
    </submittedName>
</protein>
<dbReference type="EMBL" id="UHID01000005">
    <property type="protein sequence ID" value="SUP36242.1"/>
    <property type="molecule type" value="Genomic_DNA"/>
</dbReference>
<reference evidence="2 3" key="1">
    <citation type="submission" date="2018-06" db="EMBL/GenBank/DDBJ databases">
        <authorList>
            <consortium name="Pathogen Informatics"/>
            <person name="Doyle S."/>
        </authorList>
    </citation>
    <scope>NUCLEOTIDE SEQUENCE [LARGE SCALE GENOMIC DNA]</scope>
    <source>
        <strain evidence="2 3">NCTC7807</strain>
    </source>
</reference>
<feature type="region of interest" description="Disordered" evidence="1">
    <location>
        <begin position="1"/>
        <end position="36"/>
    </location>
</feature>
<accession>A0A380NAH3</accession>
<dbReference type="Proteomes" id="UP000254150">
    <property type="component" value="Unassembled WGS sequence"/>
</dbReference>
<evidence type="ECO:0000256" key="1">
    <source>
        <dbReference type="SAM" id="MobiDB-lite"/>
    </source>
</evidence>
<name>A0A380NAH3_STRGR</name>
<evidence type="ECO:0000313" key="3">
    <source>
        <dbReference type="Proteomes" id="UP000254150"/>
    </source>
</evidence>
<sequence>MSAGAPDTLARTGRAAAAGRRHQVIRQGGVSPKRQR</sequence>
<proteinExistence type="predicted"/>
<gene>
    <name evidence="2" type="ORF">NCTC7807_02216</name>
</gene>
<organism evidence="2 3">
    <name type="scientific">Streptomyces griseus</name>
    <dbReference type="NCBI Taxonomy" id="1911"/>
    <lineage>
        <taxon>Bacteria</taxon>
        <taxon>Bacillati</taxon>
        <taxon>Actinomycetota</taxon>
        <taxon>Actinomycetes</taxon>
        <taxon>Kitasatosporales</taxon>
        <taxon>Streptomycetaceae</taxon>
        <taxon>Streptomyces</taxon>
    </lineage>
</organism>
<evidence type="ECO:0000313" key="2">
    <source>
        <dbReference type="EMBL" id="SUP36242.1"/>
    </source>
</evidence>
<dbReference type="AlphaFoldDB" id="A0A380NAH3"/>